<proteinExistence type="inferred from homology"/>
<dbReference type="InterPro" id="IPR036291">
    <property type="entry name" value="NAD(P)-bd_dom_sf"/>
</dbReference>
<feature type="domain" description="NAD-dependent epimerase/dehydratase" evidence="6">
    <location>
        <begin position="45"/>
        <end position="301"/>
    </location>
</feature>
<name>A0A9J9GG54_ENT38</name>
<comment type="similarity">
    <text evidence="2">Belongs to the NAD(P)-dependent epimerase/dehydratase family.</text>
</comment>
<evidence type="ECO:0000313" key="8">
    <source>
        <dbReference type="Proteomes" id="UP000000230"/>
    </source>
</evidence>
<dbReference type="KEGG" id="ent:Ent638_1957"/>
<sequence>MIVDTFWQRKTAQHHIFLLFPVCYSLNGYKEYIYNRDSEGVAMKIVLTGSAGRIGHTIALQLLVEGHQVTGIDLAPARIEHAHYHHVQCPFEQAEMLNDAVKGADVLLHIGAMMSWHPKDNAAMFHANVTATQWLLDAARGAGVKRFVFASSGEVYPEVRAQFQPVTEDHPRNPVSFYGLTKKLAEDLVLFYQQQGLETVILRFPHTQSIDELLDPDSFFSGPRFFLDGKIRQMRSFGNDVVADKLQTVRDRLGGPAMIVQYGEDDNLPYQMHIADVRDTADGVILAMTHPRAANGIYNLGTDEPVAFEDMLPVMAQATGLPLIDVTMPGKAVRFKTSNQKIKRELGYQPRFTFPDMIAQAARLTVYRHNTKESV</sequence>
<dbReference type="Pfam" id="PF01370">
    <property type="entry name" value="Epimerase"/>
    <property type="match status" value="1"/>
</dbReference>
<dbReference type="PANTHER" id="PTHR43725">
    <property type="entry name" value="UDP-GLUCOSE 4-EPIMERASE"/>
    <property type="match status" value="1"/>
</dbReference>
<evidence type="ECO:0000256" key="2">
    <source>
        <dbReference type="ARBA" id="ARBA00007637"/>
    </source>
</evidence>
<evidence type="ECO:0000313" key="7">
    <source>
        <dbReference type="EMBL" id="ABP60633.1"/>
    </source>
</evidence>
<dbReference type="SUPFAM" id="SSF51735">
    <property type="entry name" value="NAD(P)-binding Rossmann-fold domains"/>
    <property type="match status" value="1"/>
</dbReference>
<protein>
    <recommendedName>
        <fullName evidence="3">UDP-glucose 4-epimerase</fullName>
    </recommendedName>
    <alternativeName>
        <fullName evidence="5">Galactowaldenase</fullName>
    </alternativeName>
    <alternativeName>
        <fullName evidence="4">UDP-galactose 4-epimerase</fullName>
    </alternativeName>
</protein>
<accession>A0A9J9GG54</accession>
<reference evidence="8" key="1">
    <citation type="journal article" date="2010" name="PLoS Genet.">
        <title>Genome sequence of the plant growth promoting endophytic bacterium Enterobacter sp. 638.</title>
        <authorList>
            <person name="Taghavi S."/>
            <person name="van der Lelie D."/>
            <person name="Hoffman A."/>
            <person name="Zhang Y.B."/>
            <person name="Walla M.D."/>
            <person name="Vangronsveld J."/>
            <person name="Newman L."/>
            <person name="Monchy S."/>
        </authorList>
    </citation>
    <scope>NUCLEOTIDE SEQUENCE [LARGE SCALE GENOMIC DNA]</scope>
    <source>
        <strain evidence="8">638</strain>
    </source>
</reference>
<comment type="pathway">
    <text evidence="1">Carbohydrate metabolism; galactose metabolism.</text>
</comment>
<dbReference type="Gene3D" id="3.40.50.720">
    <property type="entry name" value="NAD(P)-binding Rossmann-like Domain"/>
    <property type="match status" value="1"/>
</dbReference>
<dbReference type="Gene3D" id="3.90.25.60">
    <property type="match status" value="2"/>
</dbReference>
<gene>
    <name evidence="7" type="ordered locus">Ent638_1957</name>
</gene>
<evidence type="ECO:0000259" key="6">
    <source>
        <dbReference type="Pfam" id="PF01370"/>
    </source>
</evidence>
<keyword evidence="8" id="KW-1185">Reference proteome</keyword>
<evidence type="ECO:0000256" key="5">
    <source>
        <dbReference type="ARBA" id="ARBA00033067"/>
    </source>
</evidence>
<dbReference type="EMBL" id="CP000653">
    <property type="protein sequence ID" value="ABP60633.1"/>
    <property type="molecule type" value="Genomic_DNA"/>
</dbReference>
<dbReference type="InterPro" id="IPR001509">
    <property type="entry name" value="Epimerase_deHydtase"/>
</dbReference>
<dbReference type="Proteomes" id="UP000000230">
    <property type="component" value="Chromosome"/>
</dbReference>
<evidence type="ECO:0000256" key="1">
    <source>
        <dbReference type="ARBA" id="ARBA00004947"/>
    </source>
</evidence>
<dbReference type="AlphaFoldDB" id="A0A9J9GG54"/>
<evidence type="ECO:0000256" key="4">
    <source>
        <dbReference type="ARBA" id="ARBA00031367"/>
    </source>
</evidence>
<evidence type="ECO:0000256" key="3">
    <source>
        <dbReference type="ARBA" id="ARBA00018569"/>
    </source>
</evidence>
<dbReference type="PANTHER" id="PTHR43725:SF53">
    <property type="entry name" value="UDP-ARABINOSE 4-EPIMERASE 1"/>
    <property type="match status" value="1"/>
</dbReference>
<organism evidence="7 8">
    <name type="scientific">Enterobacter sp. (strain 638)</name>
    <dbReference type="NCBI Taxonomy" id="399742"/>
    <lineage>
        <taxon>Bacteria</taxon>
        <taxon>Pseudomonadati</taxon>
        <taxon>Pseudomonadota</taxon>
        <taxon>Gammaproteobacteria</taxon>
        <taxon>Enterobacterales</taxon>
        <taxon>Enterobacteriaceae</taxon>
        <taxon>Enterobacter</taxon>
    </lineage>
</organism>